<dbReference type="InterPro" id="IPR051623">
    <property type="entry name" value="FTCD"/>
</dbReference>
<evidence type="ECO:0000259" key="1">
    <source>
        <dbReference type="Pfam" id="PF07837"/>
    </source>
</evidence>
<dbReference type="GO" id="GO:0016740">
    <property type="term" value="F:transferase activity"/>
    <property type="evidence" value="ECO:0007669"/>
    <property type="project" value="InterPro"/>
</dbReference>
<dbReference type="SUPFAM" id="SSF55116">
    <property type="entry name" value="Formiminotransferase domain of formiminotransferase-cyclodeaminase"/>
    <property type="match status" value="1"/>
</dbReference>
<dbReference type="InterPro" id="IPR022384">
    <property type="entry name" value="FormiminoTrfase_cat_dom_sf"/>
</dbReference>
<dbReference type="InterPro" id="IPR037064">
    <property type="entry name" value="Formiminotransferase_N_sf"/>
</dbReference>
<dbReference type="OrthoDB" id="48036at2759"/>
<comment type="caution">
    <text evidence="2">The sequence shown here is derived from an EMBL/GenBank/DDBJ whole genome shotgun (WGS) entry which is preliminary data.</text>
</comment>
<sequence length="87" mass="9310">MASGSSGRRLVACLLNVSEAGRKDLVEAVAKAALYDANGKQRVWRDGTTVLNIFNDRDYNRSVITVVAGVDSISECRTAPSLVLSLP</sequence>
<reference evidence="2" key="2">
    <citation type="submission" date="2004-02" db="EMBL/GenBank/DDBJ databases">
        <authorList>
            <consortium name="Genoscope"/>
            <consortium name="Whitehead Institute Centre for Genome Research"/>
        </authorList>
    </citation>
    <scope>NUCLEOTIDE SEQUENCE</scope>
</reference>
<dbReference type="Pfam" id="PF07837">
    <property type="entry name" value="FTCD_N"/>
    <property type="match status" value="1"/>
</dbReference>
<feature type="domain" description="Formiminotransferase N-terminal subdomain" evidence="1">
    <location>
        <begin position="10"/>
        <end position="75"/>
    </location>
</feature>
<dbReference type="AlphaFoldDB" id="Q4RK49"/>
<evidence type="ECO:0000313" key="2">
    <source>
        <dbReference type="EMBL" id="CAG11233.1"/>
    </source>
</evidence>
<name>Q4RK49_TETNG</name>
<dbReference type="KEGG" id="tng:GSTEN00033136G001"/>
<protein>
    <submittedName>
        <fullName evidence="2">(spotted green pufferfish) hypothetical protein</fullName>
    </submittedName>
</protein>
<proteinExistence type="predicted"/>
<reference evidence="2" key="1">
    <citation type="journal article" date="2004" name="Nature">
        <title>Genome duplication in the teleost fish Tetraodon nigroviridis reveals the early vertebrate proto-karyotype.</title>
        <authorList>
            <person name="Jaillon O."/>
            <person name="Aury J.-M."/>
            <person name="Brunet F."/>
            <person name="Petit J.-L."/>
            <person name="Stange-Thomann N."/>
            <person name="Mauceli E."/>
            <person name="Bouneau L."/>
            <person name="Fischer C."/>
            <person name="Ozouf-Costaz C."/>
            <person name="Bernot A."/>
            <person name="Nicaud S."/>
            <person name="Jaffe D."/>
            <person name="Fisher S."/>
            <person name="Lutfalla G."/>
            <person name="Dossat C."/>
            <person name="Segurens B."/>
            <person name="Dasilva C."/>
            <person name="Salanoubat M."/>
            <person name="Levy M."/>
            <person name="Boudet N."/>
            <person name="Castellano S."/>
            <person name="Anthouard V."/>
            <person name="Jubin C."/>
            <person name="Castelli V."/>
            <person name="Katinka M."/>
            <person name="Vacherie B."/>
            <person name="Biemont C."/>
            <person name="Skalli Z."/>
            <person name="Cattolico L."/>
            <person name="Poulain J."/>
            <person name="De Berardinis V."/>
            <person name="Cruaud C."/>
            <person name="Duprat S."/>
            <person name="Brottier P."/>
            <person name="Coutanceau J.-P."/>
            <person name="Gouzy J."/>
            <person name="Parra G."/>
            <person name="Lardier G."/>
            <person name="Chapple C."/>
            <person name="McKernan K.J."/>
            <person name="McEwan P."/>
            <person name="Bosak S."/>
            <person name="Kellis M."/>
            <person name="Volff J.-N."/>
            <person name="Guigo R."/>
            <person name="Zody M.C."/>
            <person name="Mesirov J."/>
            <person name="Lindblad-Toh K."/>
            <person name="Birren B."/>
            <person name="Nusbaum C."/>
            <person name="Kahn D."/>
            <person name="Robinson-Rechavi M."/>
            <person name="Laudet V."/>
            <person name="Schachter V."/>
            <person name="Quetier F."/>
            <person name="Saurin W."/>
            <person name="Scarpelli C."/>
            <person name="Wincker P."/>
            <person name="Lander E.S."/>
            <person name="Weissenbach J."/>
            <person name="Roest Crollius H."/>
        </authorList>
    </citation>
    <scope>NUCLEOTIDE SEQUENCE [LARGE SCALE GENOMIC DNA]</scope>
</reference>
<dbReference type="InterPro" id="IPR012886">
    <property type="entry name" value="Formiminotransferase_N"/>
</dbReference>
<dbReference type="EMBL" id="CAAE01015032">
    <property type="protein sequence ID" value="CAG11233.1"/>
    <property type="molecule type" value="Genomic_DNA"/>
</dbReference>
<accession>Q4RK49</accession>
<dbReference type="PANTHER" id="PTHR12234:SF1">
    <property type="entry name" value="FORMIMINOTRANSFERASE N-TERMINAL SUBDOMAIN-CONTAINING PROTEIN"/>
    <property type="match status" value="1"/>
</dbReference>
<dbReference type="PANTHER" id="PTHR12234">
    <property type="entry name" value="FORMIMINOTRANSFERASE-CYCLODEAMINASE"/>
    <property type="match status" value="1"/>
</dbReference>
<organism evidence="2">
    <name type="scientific">Tetraodon nigroviridis</name>
    <name type="common">Spotted green pufferfish</name>
    <name type="synonym">Chelonodon nigroviridis</name>
    <dbReference type="NCBI Taxonomy" id="99883"/>
    <lineage>
        <taxon>Eukaryota</taxon>
        <taxon>Metazoa</taxon>
        <taxon>Chordata</taxon>
        <taxon>Craniata</taxon>
        <taxon>Vertebrata</taxon>
        <taxon>Euteleostomi</taxon>
        <taxon>Actinopterygii</taxon>
        <taxon>Neopterygii</taxon>
        <taxon>Teleostei</taxon>
        <taxon>Neoteleostei</taxon>
        <taxon>Acanthomorphata</taxon>
        <taxon>Eupercaria</taxon>
        <taxon>Tetraodontiformes</taxon>
        <taxon>Tetradontoidea</taxon>
        <taxon>Tetraodontidae</taxon>
        <taxon>Tetraodon</taxon>
    </lineage>
</organism>
<dbReference type="GO" id="GO:0005542">
    <property type="term" value="F:folic acid binding"/>
    <property type="evidence" value="ECO:0007669"/>
    <property type="project" value="InterPro"/>
</dbReference>
<gene>
    <name evidence="2" type="ORF">GSTENG00033136001</name>
</gene>
<dbReference type="Gene3D" id="3.30.990.10">
    <property type="entry name" value="Formiminotransferase, N-terminal subdomain"/>
    <property type="match status" value="1"/>
</dbReference>